<organism evidence="1 2">
    <name type="scientific">Arcobacter ellisii</name>
    <dbReference type="NCBI Taxonomy" id="913109"/>
    <lineage>
        <taxon>Bacteria</taxon>
        <taxon>Pseudomonadati</taxon>
        <taxon>Campylobacterota</taxon>
        <taxon>Epsilonproteobacteria</taxon>
        <taxon>Campylobacterales</taxon>
        <taxon>Arcobacteraceae</taxon>
        <taxon>Arcobacter</taxon>
    </lineage>
</organism>
<accession>A0ABN5P4W3</accession>
<proteinExistence type="predicted"/>
<dbReference type="PROSITE" id="PS51257">
    <property type="entry name" value="PROKAR_LIPOPROTEIN"/>
    <property type="match status" value="1"/>
</dbReference>
<gene>
    <name evidence="1" type="ORF">AELL_1227</name>
</gene>
<keyword evidence="2" id="KW-1185">Reference proteome</keyword>
<sequence length="56" mass="6633">MYKYLLIFCFIFLFSACDSKSLENAKAMCIKDNKNFYITKALNYRTGKYEPRVVCD</sequence>
<reference evidence="1 2" key="1">
    <citation type="submission" date="2018-08" db="EMBL/GenBank/DDBJ databases">
        <title>Complete genome of the Arcobacter ellisii type strain LMG 26155.</title>
        <authorList>
            <person name="Miller W.G."/>
            <person name="Yee E."/>
            <person name="Bono J.L."/>
        </authorList>
    </citation>
    <scope>NUCLEOTIDE SEQUENCE [LARGE SCALE GENOMIC DNA]</scope>
    <source>
        <strain evidence="1 2">LMG 26155</strain>
    </source>
</reference>
<evidence type="ECO:0000313" key="1">
    <source>
        <dbReference type="EMBL" id="AXX94894.1"/>
    </source>
</evidence>
<dbReference type="RefSeq" id="WP_164967272.1">
    <property type="nucleotide sequence ID" value="NZ_CP032097.1"/>
</dbReference>
<evidence type="ECO:0008006" key="3">
    <source>
        <dbReference type="Google" id="ProtNLM"/>
    </source>
</evidence>
<name>A0ABN5P4W3_9BACT</name>
<evidence type="ECO:0000313" key="2">
    <source>
        <dbReference type="Proteomes" id="UP000262582"/>
    </source>
</evidence>
<dbReference type="EMBL" id="CP032097">
    <property type="protein sequence ID" value="AXX94894.1"/>
    <property type="molecule type" value="Genomic_DNA"/>
</dbReference>
<protein>
    <recommendedName>
        <fullName evidence="3">Lipoprotein</fullName>
    </recommendedName>
</protein>
<dbReference type="Proteomes" id="UP000262582">
    <property type="component" value="Chromosome"/>
</dbReference>